<feature type="domain" description="PAZ" evidence="4">
    <location>
        <begin position="352"/>
        <end position="466"/>
    </location>
</feature>
<dbReference type="PROSITE" id="PS50821">
    <property type="entry name" value="PAZ"/>
    <property type="match status" value="1"/>
</dbReference>
<evidence type="ECO:0000313" key="6">
    <source>
        <dbReference type="Proteomes" id="UP000636800"/>
    </source>
</evidence>
<organism evidence="5 6">
    <name type="scientific">Vanilla planifolia</name>
    <name type="common">Vanilla</name>
    <dbReference type="NCBI Taxonomy" id="51239"/>
    <lineage>
        <taxon>Eukaryota</taxon>
        <taxon>Viridiplantae</taxon>
        <taxon>Streptophyta</taxon>
        <taxon>Embryophyta</taxon>
        <taxon>Tracheophyta</taxon>
        <taxon>Spermatophyta</taxon>
        <taxon>Magnoliopsida</taxon>
        <taxon>Liliopsida</taxon>
        <taxon>Asparagales</taxon>
        <taxon>Orchidaceae</taxon>
        <taxon>Vanilloideae</taxon>
        <taxon>Vanilleae</taxon>
        <taxon>Vanilla</taxon>
    </lineage>
</organism>
<evidence type="ECO:0000313" key="5">
    <source>
        <dbReference type="EMBL" id="KAG0476571.1"/>
    </source>
</evidence>
<dbReference type="InterPro" id="IPR036085">
    <property type="entry name" value="PAZ_dom_sf"/>
</dbReference>
<dbReference type="GO" id="GO:0003723">
    <property type="term" value="F:RNA binding"/>
    <property type="evidence" value="ECO:0007669"/>
    <property type="project" value="InterPro"/>
</dbReference>
<sequence>MEEMKDLKQGSRRGNQFREEGHSKYSGGALQPGQLPLHERLYLQRDITHTRLFFFYLFPSRHPCFSLYLKLPRFPAAAFRDRKPMSRRTPGIIKKPRVESSDSQAALLPVPQDLEELVVQKIDLLSGKEGLEKHAASLNGHQQRMSPQAMVAARRPDHGGTVGSTVSLVANHFLVQFDPKQKIFHYDVDISPRPSKETARQIKRKLVLENSDVLDGALPAFDGRRNLYSSVEFQHDKIEFFRWFTVARISLAEQERGRGFVWEPKVKAFRVTIRLASKLSGEDLNRYLKQEEKDGFPLPQDYLHALDVVLRESPGEKSISIGRSLFSSSTASVSDIGGGAVGLRGFFQSLRPTQQGLALNVDFSDLSERKTKSLDEEEKRQVEKALKNIRIFVCHRETDQRFRVYSLTNDVAENLKFRDRDGTDLSLVDYFKQHYNHEIQFKNLPCLQISRSRPCYLPMELCMVCDGQKFLGKLSQEQTAKMLKLGCQRPIERRDTINRFMKGDDGPTR</sequence>
<dbReference type="Pfam" id="PF16486">
    <property type="entry name" value="ArgoN"/>
    <property type="match status" value="1"/>
</dbReference>
<comment type="caution">
    <text evidence="5">The sequence shown here is derived from an EMBL/GenBank/DDBJ whole genome shotgun (WGS) entry which is preliminary data.</text>
</comment>
<dbReference type="SMART" id="SM01163">
    <property type="entry name" value="DUF1785"/>
    <property type="match status" value="1"/>
</dbReference>
<comment type="similarity">
    <text evidence="1">Belongs to the argonaute family. Ago subfamily.</text>
</comment>
<dbReference type="InterPro" id="IPR032474">
    <property type="entry name" value="Argonaute_N"/>
</dbReference>
<dbReference type="Gene3D" id="2.170.260.10">
    <property type="entry name" value="paz domain"/>
    <property type="match status" value="1"/>
</dbReference>
<dbReference type="SUPFAM" id="SSF101690">
    <property type="entry name" value="PAZ domain"/>
    <property type="match status" value="1"/>
</dbReference>
<dbReference type="AlphaFoldDB" id="A0A835QNE1"/>
<dbReference type="PANTHER" id="PTHR22891">
    <property type="entry name" value="EUKARYOTIC TRANSLATION INITIATION FACTOR 2C"/>
    <property type="match status" value="1"/>
</dbReference>
<evidence type="ECO:0000259" key="4">
    <source>
        <dbReference type="PROSITE" id="PS50821"/>
    </source>
</evidence>
<evidence type="ECO:0000256" key="2">
    <source>
        <dbReference type="ARBA" id="ARBA00023158"/>
    </source>
</evidence>
<dbReference type="OrthoDB" id="4436220at2759"/>
<dbReference type="EMBL" id="JADCNL010000006">
    <property type="protein sequence ID" value="KAG0476571.1"/>
    <property type="molecule type" value="Genomic_DNA"/>
</dbReference>
<protein>
    <recommendedName>
        <fullName evidence="4">PAZ domain-containing protein</fullName>
    </recommendedName>
</protein>
<keyword evidence="2" id="KW-0943">RNA-mediated gene silencing</keyword>
<accession>A0A835QNE1</accession>
<dbReference type="Proteomes" id="UP000636800">
    <property type="component" value="Chromosome 6"/>
</dbReference>
<dbReference type="InterPro" id="IPR014811">
    <property type="entry name" value="ArgoL1"/>
</dbReference>
<dbReference type="Pfam" id="PF02170">
    <property type="entry name" value="PAZ"/>
    <property type="match status" value="1"/>
</dbReference>
<proteinExistence type="inferred from homology"/>
<dbReference type="CDD" id="cd02846">
    <property type="entry name" value="PAZ_argonaute_like"/>
    <property type="match status" value="1"/>
</dbReference>
<name>A0A835QNE1_VANPL</name>
<dbReference type="FunFam" id="2.170.260.10:FF:000008">
    <property type="entry name" value="Protein argonaute 7"/>
    <property type="match status" value="1"/>
</dbReference>
<evidence type="ECO:0000256" key="3">
    <source>
        <dbReference type="SAM" id="MobiDB-lite"/>
    </source>
</evidence>
<evidence type="ECO:0000256" key="1">
    <source>
        <dbReference type="ARBA" id="ARBA00008201"/>
    </source>
</evidence>
<reference evidence="5 6" key="1">
    <citation type="journal article" date="2020" name="Nat. Food">
        <title>A phased Vanilla planifolia genome enables genetic improvement of flavour and production.</title>
        <authorList>
            <person name="Hasing T."/>
            <person name="Tang H."/>
            <person name="Brym M."/>
            <person name="Khazi F."/>
            <person name="Huang T."/>
            <person name="Chambers A.H."/>
        </authorList>
    </citation>
    <scope>NUCLEOTIDE SEQUENCE [LARGE SCALE GENOMIC DNA]</scope>
    <source>
        <tissue evidence="5">Leaf</tissue>
    </source>
</reference>
<dbReference type="GO" id="GO:0031047">
    <property type="term" value="P:regulatory ncRNA-mediated gene silencing"/>
    <property type="evidence" value="ECO:0007669"/>
    <property type="project" value="UniProtKB-KW"/>
</dbReference>
<gene>
    <name evidence="5" type="ORF">HPP92_013412</name>
</gene>
<dbReference type="SMART" id="SM00949">
    <property type="entry name" value="PAZ"/>
    <property type="match status" value="1"/>
</dbReference>
<dbReference type="InterPro" id="IPR003100">
    <property type="entry name" value="PAZ_dom"/>
</dbReference>
<keyword evidence="6" id="KW-1185">Reference proteome</keyword>
<feature type="region of interest" description="Disordered" evidence="3">
    <location>
        <begin position="1"/>
        <end position="31"/>
    </location>
</feature>
<dbReference type="Pfam" id="PF08699">
    <property type="entry name" value="ArgoL1"/>
    <property type="match status" value="1"/>
</dbReference>